<dbReference type="Pfam" id="PF25943">
    <property type="entry name" value="DUF7983"/>
    <property type="match status" value="1"/>
</dbReference>
<dbReference type="RefSeq" id="WP_129067390.1">
    <property type="nucleotide sequence ID" value="NZ_RDFA01000001.1"/>
</dbReference>
<dbReference type="InterPro" id="IPR058289">
    <property type="entry name" value="DUF7983"/>
</dbReference>
<keyword evidence="3" id="KW-1185">Reference proteome</keyword>
<comment type="caution">
    <text evidence="2">The sequence shown here is derived from an EMBL/GenBank/DDBJ whole genome shotgun (WGS) entry which is preliminary data.</text>
</comment>
<accession>A0A498L0F3</accession>
<feature type="compositionally biased region" description="Polar residues" evidence="1">
    <location>
        <begin position="110"/>
        <end position="123"/>
    </location>
</feature>
<organism evidence="2 3">
    <name type="scientific">Halorientalis pallida</name>
    <dbReference type="NCBI Taxonomy" id="2479928"/>
    <lineage>
        <taxon>Archaea</taxon>
        <taxon>Methanobacteriati</taxon>
        <taxon>Methanobacteriota</taxon>
        <taxon>Stenosarchaea group</taxon>
        <taxon>Halobacteria</taxon>
        <taxon>Halobacteriales</taxon>
        <taxon>Haloarculaceae</taxon>
        <taxon>Halorientalis</taxon>
    </lineage>
</organism>
<protein>
    <submittedName>
        <fullName evidence="2">Uncharacterized protein</fullName>
    </submittedName>
</protein>
<name>A0A498L0F3_9EURY</name>
<evidence type="ECO:0000313" key="3">
    <source>
        <dbReference type="Proteomes" id="UP000289691"/>
    </source>
</evidence>
<evidence type="ECO:0000256" key="1">
    <source>
        <dbReference type="SAM" id="MobiDB-lite"/>
    </source>
</evidence>
<gene>
    <name evidence="2" type="ORF">EAF64_02515</name>
</gene>
<reference evidence="2 3" key="1">
    <citation type="submission" date="2019-01" db="EMBL/GenBank/DDBJ databases">
        <title>Halorientalis sp. F13-25 a new haloarchaeum isolated from hypersaline water.</title>
        <authorList>
            <person name="Ana D.-V."/>
            <person name="Cristina S.-P."/>
            <person name="Antonio V."/>
        </authorList>
    </citation>
    <scope>NUCLEOTIDE SEQUENCE [LARGE SCALE GENOMIC DNA]</scope>
    <source>
        <strain evidence="2 3">F13-25</strain>
    </source>
</reference>
<dbReference type="OrthoDB" id="247969at2157"/>
<dbReference type="Proteomes" id="UP000289691">
    <property type="component" value="Unassembled WGS sequence"/>
</dbReference>
<proteinExistence type="predicted"/>
<sequence>MSSSKIWQTLLDNVEEVADDATLITPLTRAPFRVTDLQEHHIAVEFENEDEKRTLHREQFETLYRNVTGAPGGFDFDRLPPNAEPYAAVLSLHPDCEVNESAGMLDETDTPSSSPLLEAPSQSARREEDESQTEPSIAEMLDNMGDPSEVVCPIEGCRYSHRSASSVARHVSGSSTAKHIWENTSYAGWRDFVREHGESPG</sequence>
<evidence type="ECO:0000313" key="2">
    <source>
        <dbReference type="EMBL" id="RXK51527.1"/>
    </source>
</evidence>
<dbReference type="EMBL" id="RDFA01000001">
    <property type="protein sequence ID" value="RXK51527.1"/>
    <property type="molecule type" value="Genomic_DNA"/>
</dbReference>
<feature type="region of interest" description="Disordered" evidence="1">
    <location>
        <begin position="102"/>
        <end position="135"/>
    </location>
</feature>
<dbReference type="AlphaFoldDB" id="A0A498L0F3"/>